<proteinExistence type="predicted"/>
<keyword evidence="2" id="KW-1185">Reference proteome</keyword>
<sequence>MGQIITLDMLRKRVYALALEDDHPLRLRLQGGSGQIKVMEIDCTINHLQIDDDGTVIIDVRGQLRGAS</sequence>
<dbReference type="Proteomes" id="UP000192923">
    <property type="component" value="Unassembled WGS sequence"/>
</dbReference>
<organism evidence="1 2">
    <name type="scientific">Methylomagnum ishizawai</name>
    <dbReference type="NCBI Taxonomy" id="1760988"/>
    <lineage>
        <taxon>Bacteria</taxon>
        <taxon>Pseudomonadati</taxon>
        <taxon>Pseudomonadota</taxon>
        <taxon>Gammaproteobacteria</taxon>
        <taxon>Methylococcales</taxon>
        <taxon>Methylococcaceae</taxon>
        <taxon>Methylomagnum</taxon>
    </lineage>
</organism>
<evidence type="ECO:0000313" key="1">
    <source>
        <dbReference type="EMBL" id="SMF94330.1"/>
    </source>
</evidence>
<gene>
    <name evidence="1" type="ORF">SAMN02949497_1640</name>
</gene>
<dbReference type="EMBL" id="FXAM01000001">
    <property type="protein sequence ID" value="SMF94330.1"/>
    <property type="molecule type" value="Genomic_DNA"/>
</dbReference>
<accession>A0A1Y6CVS5</accession>
<protein>
    <submittedName>
        <fullName evidence="1">Uncharacterized protein</fullName>
    </submittedName>
</protein>
<dbReference type="STRING" id="1760988.SAMN02949497_1640"/>
<evidence type="ECO:0000313" key="2">
    <source>
        <dbReference type="Proteomes" id="UP000192923"/>
    </source>
</evidence>
<reference evidence="1 2" key="1">
    <citation type="submission" date="2016-12" db="EMBL/GenBank/DDBJ databases">
        <authorList>
            <person name="Song W.-J."/>
            <person name="Kurnit D.M."/>
        </authorList>
    </citation>
    <scope>NUCLEOTIDE SEQUENCE [LARGE SCALE GENOMIC DNA]</scope>
    <source>
        <strain evidence="1 2">175</strain>
    </source>
</reference>
<dbReference type="RefSeq" id="WP_085211605.1">
    <property type="nucleotide sequence ID" value="NZ_FXAM01000001.1"/>
</dbReference>
<dbReference type="AlphaFoldDB" id="A0A1Y6CVS5"/>
<name>A0A1Y6CVS5_9GAMM</name>